<evidence type="ECO:0000256" key="1">
    <source>
        <dbReference type="SAM" id="Phobius"/>
    </source>
</evidence>
<name>A0ABR5XX10_9PROT</name>
<keyword evidence="1" id="KW-0472">Membrane</keyword>
<feature type="transmembrane region" description="Helical" evidence="1">
    <location>
        <begin position="44"/>
        <end position="63"/>
    </location>
</feature>
<evidence type="ECO:0000313" key="3">
    <source>
        <dbReference type="Proteomes" id="UP000076167"/>
    </source>
</evidence>
<dbReference type="Proteomes" id="UP000076167">
    <property type="component" value="Unassembled WGS sequence"/>
</dbReference>
<dbReference type="RefSeq" id="WP_063092882.1">
    <property type="nucleotide sequence ID" value="NZ_DFMA01000002.1"/>
</dbReference>
<protein>
    <submittedName>
        <fullName evidence="2">Uncharacterized protein</fullName>
    </submittedName>
</protein>
<accession>A0ABR5XX10</accession>
<sequence length="65" mass="6840">MKNKLFNPVFLFLASLILPLVAFEALINEDAALSGILSGIPVDIPVGGILFGLFAAVMALIAIKK</sequence>
<dbReference type="EMBL" id="LPXL01000056">
    <property type="protein sequence ID" value="KZC97338.1"/>
    <property type="molecule type" value="Genomic_DNA"/>
</dbReference>
<organism evidence="2 3">
    <name type="scientific">Thalassospira xiamenensis</name>
    <dbReference type="NCBI Taxonomy" id="220697"/>
    <lineage>
        <taxon>Bacteria</taxon>
        <taxon>Pseudomonadati</taxon>
        <taxon>Pseudomonadota</taxon>
        <taxon>Alphaproteobacteria</taxon>
        <taxon>Rhodospirillales</taxon>
        <taxon>Thalassospiraceae</taxon>
        <taxon>Thalassospira</taxon>
    </lineage>
</organism>
<gene>
    <name evidence="2" type="ORF">AUP40_05265</name>
</gene>
<keyword evidence="1" id="KW-0812">Transmembrane</keyword>
<proteinExistence type="predicted"/>
<keyword evidence="3" id="KW-1185">Reference proteome</keyword>
<keyword evidence="1" id="KW-1133">Transmembrane helix</keyword>
<comment type="caution">
    <text evidence="2">The sequence shown here is derived from an EMBL/GenBank/DDBJ whole genome shotgun (WGS) entry which is preliminary data.</text>
</comment>
<reference evidence="2 3" key="1">
    <citation type="submission" date="2015-12" db="EMBL/GenBank/DDBJ databases">
        <title>Genome sequence of Thalassospira xiamenensis MCCC 1A03005.</title>
        <authorList>
            <person name="Lu L."/>
            <person name="Lai Q."/>
            <person name="Shao Z."/>
            <person name="Qian P."/>
        </authorList>
    </citation>
    <scope>NUCLEOTIDE SEQUENCE [LARGE SCALE GENOMIC DNA]</scope>
    <source>
        <strain evidence="2 3">MCCC 1A03005</strain>
    </source>
</reference>
<evidence type="ECO:0000313" key="2">
    <source>
        <dbReference type="EMBL" id="KZC97338.1"/>
    </source>
</evidence>